<keyword evidence="3" id="KW-0378">Hydrolase</keyword>
<evidence type="ECO:0000256" key="4">
    <source>
        <dbReference type="ARBA" id="ARBA00022825"/>
    </source>
</evidence>
<keyword evidence="2" id="KW-0645">Protease</keyword>
<keyword evidence="5" id="KW-0812">Transmembrane</keyword>
<keyword evidence="5" id="KW-1133">Transmembrane helix</keyword>
<dbReference type="InterPro" id="IPR002142">
    <property type="entry name" value="Peptidase_S49"/>
</dbReference>
<dbReference type="GO" id="GO:0006508">
    <property type="term" value="P:proteolysis"/>
    <property type="evidence" value="ECO:0007669"/>
    <property type="project" value="UniProtKB-KW"/>
</dbReference>
<sequence length="303" mass="31360">MSPSPSGSQARRGLYLGVIIIALIAGSVTSPYVTRAVDSAVRDGQNTIAVIEIDGRMTIDTAETVSNQLYAARQNDSVEAVVLRVNSPGGTISAAESVYMAVNATARQKPVVASVGSIAASGGYFSLLPAERIYTTPGAPVGNVGVIGVRPAEDGAEERIVSGPDKIRGGTKDDFRRQVQSLQREFVGAVMFHRGDELMISQAQVAHAKVYIGARAVQNGIADRVGSLHDAIAYAAARAGLERYTAVSGSAVARTSSTVSFAVAAQNETGPAALDAATVDRRRILALYGQSDTPAGVVTNATG</sequence>
<dbReference type="GO" id="GO:0008236">
    <property type="term" value="F:serine-type peptidase activity"/>
    <property type="evidence" value="ECO:0007669"/>
    <property type="project" value="UniProtKB-KW"/>
</dbReference>
<reference evidence="7 8" key="1">
    <citation type="submission" date="2018-06" db="EMBL/GenBank/DDBJ databases">
        <title>Natronomonas sp. F16-60 a new haloarchaeon isolated from a solar saltern of Isla Cristina, Huelva, Spain.</title>
        <authorList>
            <person name="Duran-Viseras A."/>
            <person name="Sanchez-Porro C."/>
            <person name="Ventosa A."/>
        </authorList>
    </citation>
    <scope>NUCLEOTIDE SEQUENCE [LARGE SCALE GENOMIC DNA]</scope>
    <source>
        <strain evidence="7 8">F16-60</strain>
    </source>
</reference>
<dbReference type="Gene3D" id="3.90.226.10">
    <property type="entry name" value="2-enoyl-CoA Hydratase, Chain A, domain 1"/>
    <property type="match status" value="1"/>
</dbReference>
<dbReference type="RefSeq" id="WP_144263646.1">
    <property type="nucleotide sequence ID" value="NZ_QMDX01000031.1"/>
</dbReference>
<evidence type="ECO:0000256" key="5">
    <source>
        <dbReference type="SAM" id="Phobius"/>
    </source>
</evidence>
<accession>A0A554MU33</accession>
<feature type="domain" description="Peptidase S49" evidence="6">
    <location>
        <begin position="105"/>
        <end position="148"/>
    </location>
</feature>
<protein>
    <submittedName>
        <fullName evidence="7">S49 family peptidase</fullName>
    </submittedName>
</protein>
<evidence type="ECO:0000259" key="6">
    <source>
        <dbReference type="Pfam" id="PF01343"/>
    </source>
</evidence>
<dbReference type="InParanoid" id="A0A554MU33"/>
<comment type="caution">
    <text evidence="7">The sequence shown here is derived from an EMBL/GenBank/DDBJ whole genome shotgun (WGS) entry which is preliminary data.</text>
</comment>
<dbReference type="AlphaFoldDB" id="A0A554MU33"/>
<dbReference type="SUPFAM" id="SSF52096">
    <property type="entry name" value="ClpP/crotonase"/>
    <property type="match status" value="1"/>
</dbReference>
<evidence type="ECO:0000256" key="3">
    <source>
        <dbReference type="ARBA" id="ARBA00022801"/>
    </source>
</evidence>
<dbReference type="EMBL" id="QMDX01000031">
    <property type="protein sequence ID" value="TSD08639.1"/>
    <property type="molecule type" value="Genomic_DNA"/>
</dbReference>
<dbReference type="InterPro" id="IPR029045">
    <property type="entry name" value="ClpP/crotonase-like_dom_sf"/>
</dbReference>
<dbReference type="InterPro" id="IPR047272">
    <property type="entry name" value="S49_SppA_C"/>
</dbReference>
<evidence type="ECO:0000256" key="1">
    <source>
        <dbReference type="ARBA" id="ARBA00008683"/>
    </source>
</evidence>
<dbReference type="Proteomes" id="UP000319894">
    <property type="component" value="Unassembled WGS sequence"/>
</dbReference>
<proteinExistence type="inferred from homology"/>
<evidence type="ECO:0000313" key="8">
    <source>
        <dbReference type="Proteomes" id="UP000319894"/>
    </source>
</evidence>
<dbReference type="CDD" id="cd07023">
    <property type="entry name" value="S49_Sppa_N_C"/>
    <property type="match status" value="1"/>
</dbReference>
<dbReference type="OrthoDB" id="27099at2157"/>
<evidence type="ECO:0000313" key="7">
    <source>
        <dbReference type="EMBL" id="TSD08639.1"/>
    </source>
</evidence>
<dbReference type="PANTHER" id="PTHR42987:SF4">
    <property type="entry name" value="PROTEASE SOHB-RELATED"/>
    <property type="match status" value="1"/>
</dbReference>
<feature type="transmembrane region" description="Helical" evidence="5">
    <location>
        <begin position="12"/>
        <end position="33"/>
    </location>
</feature>
<organism evidence="7 8">
    <name type="scientific">Haloglomus irregulare</name>
    <dbReference type="NCBI Taxonomy" id="2234134"/>
    <lineage>
        <taxon>Archaea</taxon>
        <taxon>Methanobacteriati</taxon>
        <taxon>Methanobacteriota</taxon>
        <taxon>Stenosarchaea group</taxon>
        <taxon>Halobacteria</taxon>
        <taxon>Halobacteriales</taxon>
        <taxon>Natronomonadaceae</taxon>
        <taxon>Haloglomus</taxon>
    </lineage>
</organism>
<keyword evidence="4" id="KW-0720">Serine protease</keyword>
<evidence type="ECO:0000256" key="2">
    <source>
        <dbReference type="ARBA" id="ARBA00022670"/>
    </source>
</evidence>
<keyword evidence="5" id="KW-0472">Membrane</keyword>
<dbReference type="Pfam" id="PF01343">
    <property type="entry name" value="Peptidase_S49"/>
    <property type="match status" value="1"/>
</dbReference>
<keyword evidence="8" id="KW-1185">Reference proteome</keyword>
<comment type="similarity">
    <text evidence="1">Belongs to the peptidase S49 family.</text>
</comment>
<dbReference type="PANTHER" id="PTHR42987">
    <property type="entry name" value="PEPTIDASE S49"/>
    <property type="match status" value="1"/>
</dbReference>
<name>A0A554MU33_9EURY</name>
<gene>
    <name evidence="7" type="ORF">DP107_18860</name>
</gene>